<feature type="signal peptide" evidence="2">
    <location>
        <begin position="1"/>
        <end position="21"/>
    </location>
</feature>
<accession>A0A8A1LUH8</accession>
<organism evidence="3 4">
    <name type="scientific">Ajellomyces capsulatus (strain H88)</name>
    <name type="common">Darling's disease fungus</name>
    <name type="synonym">Histoplasma capsulatum</name>
    <dbReference type="NCBI Taxonomy" id="544711"/>
    <lineage>
        <taxon>Eukaryota</taxon>
        <taxon>Fungi</taxon>
        <taxon>Dikarya</taxon>
        <taxon>Ascomycota</taxon>
        <taxon>Pezizomycotina</taxon>
        <taxon>Eurotiomycetes</taxon>
        <taxon>Eurotiomycetidae</taxon>
        <taxon>Onygenales</taxon>
        <taxon>Ajellomycetaceae</taxon>
        <taxon>Histoplasma</taxon>
    </lineage>
</organism>
<dbReference type="Proteomes" id="UP000663419">
    <property type="component" value="Chromosome 5"/>
</dbReference>
<dbReference type="AlphaFoldDB" id="A0A8A1LUH8"/>
<dbReference type="VEuPathDB" id="FungiDB:I7I53_04171"/>
<proteinExistence type="predicted"/>
<reference evidence="3" key="1">
    <citation type="submission" date="2021-01" db="EMBL/GenBank/DDBJ databases">
        <title>Chromosome-level genome assembly of a human fungal pathogen reveals clustering of transcriptionally co-regulated genes.</title>
        <authorList>
            <person name="Voorhies M."/>
            <person name="Cohen S."/>
            <person name="Shea T.P."/>
            <person name="Petrus S."/>
            <person name="Munoz J.F."/>
            <person name="Poplawski S."/>
            <person name="Goldman W.E."/>
            <person name="Michael T."/>
            <person name="Cuomo C.A."/>
            <person name="Sil A."/>
            <person name="Beyhan S."/>
        </authorList>
    </citation>
    <scope>NUCLEOTIDE SEQUENCE</scope>
    <source>
        <strain evidence="3">H88</strain>
    </source>
</reference>
<sequence>MIVPSVVLQCFLKILILTGTAVEKQLFLLGNLRLNITFNHREDRTPSVAQGMLVDQDPEIDGPSCPGEYYWEQRHLTNLISDSTTSHGPLPHGYALPSLPQDPRPSR</sequence>
<feature type="region of interest" description="Disordered" evidence="1">
    <location>
        <begin position="82"/>
        <end position="107"/>
    </location>
</feature>
<evidence type="ECO:0000256" key="2">
    <source>
        <dbReference type="SAM" id="SignalP"/>
    </source>
</evidence>
<protein>
    <submittedName>
        <fullName evidence="3">Uncharacterized protein</fullName>
    </submittedName>
</protein>
<keyword evidence="2" id="KW-0732">Signal</keyword>
<feature type="chain" id="PRO_5034091849" evidence="2">
    <location>
        <begin position="22"/>
        <end position="107"/>
    </location>
</feature>
<evidence type="ECO:0000256" key="1">
    <source>
        <dbReference type="SAM" id="MobiDB-lite"/>
    </source>
</evidence>
<evidence type="ECO:0000313" key="3">
    <source>
        <dbReference type="EMBL" id="QSS56074.1"/>
    </source>
</evidence>
<gene>
    <name evidence="3" type="ORF">I7I53_04171</name>
</gene>
<name>A0A8A1LUH8_AJEC8</name>
<dbReference type="EMBL" id="CP069106">
    <property type="protein sequence ID" value="QSS56074.1"/>
    <property type="molecule type" value="Genomic_DNA"/>
</dbReference>
<evidence type="ECO:0000313" key="4">
    <source>
        <dbReference type="Proteomes" id="UP000663419"/>
    </source>
</evidence>